<protein>
    <submittedName>
        <fullName evidence="1">Uncharacterized protein</fullName>
    </submittedName>
</protein>
<reference evidence="1 2" key="1">
    <citation type="journal article" date="2018" name="Sci. Rep.">
        <title>Genomic signatures of local adaptation to the degree of environmental predictability in rotifers.</title>
        <authorList>
            <person name="Franch-Gras L."/>
            <person name="Hahn C."/>
            <person name="Garcia-Roger E.M."/>
            <person name="Carmona M.J."/>
            <person name="Serra M."/>
            <person name="Gomez A."/>
        </authorList>
    </citation>
    <scope>NUCLEOTIDE SEQUENCE [LARGE SCALE GENOMIC DNA]</scope>
    <source>
        <strain evidence="1">HYR1</strain>
    </source>
</reference>
<accession>A0A3M7R449</accession>
<feature type="non-terminal residue" evidence="1">
    <location>
        <position position="1"/>
    </location>
</feature>
<proteinExistence type="predicted"/>
<evidence type="ECO:0000313" key="1">
    <source>
        <dbReference type="EMBL" id="RNA18360.1"/>
    </source>
</evidence>
<dbReference type="AlphaFoldDB" id="A0A3M7R449"/>
<dbReference type="EMBL" id="REGN01004253">
    <property type="protein sequence ID" value="RNA18360.1"/>
    <property type="molecule type" value="Genomic_DNA"/>
</dbReference>
<gene>
    <name evidence="1" type="ORF">BpHYR1_034230</name>
</gene>
<name>A0A3M7R449_BRAPC</name>
<organism evidence="1 2">
    <name type="scientific">Brachionus plicatilis</name>
    <name type="common">Marine rotifer</name>
    <name type="synonym">Brachionus muelleri</name>
    <dbReference type="NCBI Taxonomy" id="10195"/>
    <lineage>
        <taxon>Eukaryota</taxon>
        <taxon>Metazoa</taxon>
        <taxon>Spiralia</taxon>
        <taxon>Gnathifera</taxon>
        <taxon>Rotifera</taxon>
        <taxon>Eurotatoria</taxon>
        <taxon>Monogononta</taxon>
        <taxon>Pseudotrocha</taxon>
        <taxon>Ploima</taxon>
        <taxon>Brachionidae</taxon>
        <taxon>Brachionus</taxon>
    </lineage>
</organism>
<comment type="caution">
    <text evidence="1">The sequence shown here is derived from an EMBL/GenBank/DDBJ whole genome shotgun (WGS) entry which is preliminary data.</text>
</comment>
<sequence>KKVNKIFKKKVRFFGDTWIKSLLYQRSSVLNTDGSVLKYNGSQHEFFAVPETFLYLDSYKFFLCENCLKEDREQNQMFSKIFIFSNKSKS</sequence>
<evidence type="ECO:0000313" key="2">
    <source>
        <dbReference type="Proteomes" id="UP000276133"/>
    </source>
</evidence>
<dbReference type="Proteomes" id="UP000276133">
    <property type="component" value="Unassembled WGS sequence"/>
</dbReference>
<keyword evidence="2" id="KW-1185">Reference proteome</keyword>